<accession>A0AA38PKI7</accession>
<keyword evidence="5" id="KW-0560">Oxidoreductase</keyword>
<dbReference type="PANTHER" id="PTHR24305:SF187">
    <property type="entry name" value="P450, PUTATIVE (EUROFUNG)-RELATED"/>
    <property type="match status" value="1"/>
</dbReference>
<evidence type="ECO:0000256" key="1">
    <source>
        <dbReference type="ARBA" id="ARBA00001971"/>
    </source>
</evidence>
<feature type="binding site" description="axial binding residue" evidence="8">
    <location>
        <position position="495"/>
    </location>
    <ligand>
        <name>heme</name>
        <dbReference type="ChEBI" id="CHEBI:30413"/>
    </ligand>
    <ligandPart>
        <name>Fe</name>
        <dbReference type="ChEBI" id="CHEBI:18248"/>
    </ligandPart>
</feature>
<protein>
    <submittedName>
        <fullName evidence="10">High nitrogen upregulated cytochrome P450 monooxygenase 2</fullName>
    </submittedName>
</protein>
<dbReference type="GO" id="GO:0004497">
    <property type="term" value="F:monooxygenase activity"/>
    <property type="evidence" value="ECO:0007669"/>
    <property type="project" value="UniProtKB-KW"/>
</dbReference>
<proteinExistence type="inferred from homology"/>
<reference evidence="10" key="1">
    <citation type="submission" date="2022-08" db="EMBL/GenBank/DDBJ databases">
        <authorList>
            <consortium name="DOE Joint Genome Institute"/>
            <person name="Min B."/>
            <person name="Riley R."/>
            <person name="Sierra-Patev S."/>
            <person name="Naranjo-Ortiz M."/>
            <person name="Looney B."/>
            <person name="Konkel Z."/>
            <person name="Slot J.C."/>
            <person name="Sakamoto Y."/>
            <person name="Steenwyk J.L."/>
            <person name="Rokas A."/>
            <person name="Carro J."/>
            <person name="Camarero S."/>
            <person name="Ferreira P."/>
            <person name="Molpeceres G."/>
            <person name="Ruiz-Duenas F.J."/>
            <person name="Serrano A."/>
            <person name="Henrissat B."/>
            <person name="Drula E."/>
            <person name="Hughes K.W."/>
            <person name="Mata J.L."/>
            <person name="Ishikawa N.K."/>
            <person name="Vargas-Isla R."/>
            <person name="Ushijima S."/>
            <person name="Smith C.A."/>
            <person name="Ahrendt S."/>
            <person name="Andreopoulos W."/>
            <person name="He G."/>
            <person name="Labutti K."/>
            <person name="Lipzen A."/>
            <person name="Ng V."/>
            <person name="Sandor L."/>
            <person name="Barry K."/>
            <person name="Martinez A.T."/>
            <person name="Xiao Y."/>
            <person name="Gibbons J.G."/>
            <person name="Terashima K."/>
            <person name="Hibbett D.S."/>
            <person name="Grigoriev I.V."/>
        </authorList>
    </citation>
    <scope>NUCLEOTIDE SEQUENCE</scope>
    <source>
        <strain evidence="10">TFB9207</strain>
    </source>
</reference>
<comment type="caution">
    <text evidence="10">The sequence shown here is derived from an EMBL/GenBank/DDBJ whole genome shotgun (WGS) entry which is preliminary data.</text>
</comment>
<dbReference type="InterPro" id="IPR036396">
    <property type="entry name" value="Cyt_P450_sf"/>
</dbReference>
<dbReference type="EMBL" id="MU805955">
    <property type="protein sequence ID" value="KAJ3844315.1"/>
    <property type="molecule type" value="Genomic_DNA"/>
</dbReference>
<keyword evidence="7 10" id="KW-0503">Monooxygenase</keyword>
<dbReference type="SUPFAM" id="SSF48264">
    <property type="entry name" value="Cytochrome P450"/>
    <property type="match status" value="1"/>
</dbReference>
<evidence type="ECO:0000256" key="3">
    <source>
        <dbReference type="ARBA" id="ARBA00010617"/>
    </source>
</evidence>
<dbReference type="PANTHER" id="PTHR24305">
    <property type="entry name" value="CYTOCHROME P450"/>
    <property type="match status" value="1"/>
</dbReference>
<evidence type="ECO:0000256" key="4">
    <source>
        <dbReference type="ARBA" id="ARBA00022723"/>
    </source>
</evidence>
<keyword evidence="9" id="KW-1133">Transmembrane helix</keyword>
<dbReference type="InterPro" id="IPR050121">
    <property type="entry name" value="Cytochrome_P450_monoxygenase"/>
</dbReference>
<dbReference type="Pfam" id="PF00067">
    <property type="entry name" value="p450"/>
    <property type="match status" value="1"/>
</dbReference>
<feature type="transmembrane region" description="Helical" evidence="9">
    <location>
        <begin position="66"/>
        <end position="86"/>
    </location>
</feature>
<dbReference type="GO" id="GO:0005506">
    <property type="term" value="F:iron ion binding"/>
    <property type="evidence" value="ECO:0007669"/>
    <property type="project" value="InterPro"/>
</dbReference>
<organism evidence="10 11">
    <name type="scientific">Lentinula raphanica</name>
    <dbReference type="NCBI Taxonomy" id="153919"/>
    <lineage>
        <taxon>Eukaryota</taxon>
        <taxon>Fungi</taxon>
        <taxon>Dikarya</taxon>
        <taxon>Basidiomycota</taxon>
        <taxon>Agaricomycotina</taxon>
        <taxon>Agaricomycetes</taxon>
        <taxon>Agaricomycetidae</taxon>
        <taxon>Agaricales</taxon>
        <taxon>Marasmiineae</taxon>
        <taxon>Omphalotaceae</taxon>
        <taxon>Lentinula</taxon>
    </lineage>
</organism>
<evidence type="ECO:0000256" key="5">
    <source>
        <dbReference type="ARBA" id="ARBA00023002"/>
    </source>
</evidence>
<name>A0AA38PKI7_9AGAR</name>
<dbReference type="PRINTS" id="PR00385">
    <property type="entry name" value="P450"/>
</dbReference>
<evidence type="ECO:0000313" key="10">
    <source>
        <dbReference type="EMBL" id="KAJ3844315.1"/>
    </source>
</evidence>
<keyword evidence="9" id="KW-0812">Transmembrane</keyword>
<evidence type="ECO:0000313" key="11">
    <source>
        <dbReference type="Proteomes" id="UP001163846"/>
    </source>
</evidence>
<keyword evidence="9" id="KW-0472">Membrane</keyword>
<comment type="cofactor">
    <cofactor evidence="1 8">
        <name>heme</name>
        <dbReference type="ChEBI" id="CHEBI:30413"/>
    </cofactor>
</comment>
<comment type="pathway">
    <text evidence="2">Secondary metabolite biosynthesis.</text>
</comment>
<feature type="transmembrane region" description="Helical" evidence="9">
    <location>
        <begin position="36"/>
        <end position="54"/>
    </location>
</feature>
<dbReference type="GO" id="GO:0016705">
    <property type="term" value="F:oxidoreductase activity, acting on paired donors, with incorporation or reduction of molecular oxygen"/>
    <property type="evidence" value="ECO:0007669"/>
    <property type="project" value="InterPro"/>
</dbReference>
<evidence type="ECO:0000256" key="8">
    <source>
        <dbReference type="PIRSR" id="PIRSR602401-1"/>
    </source>
</evidence>
<dbReference type="GO" id="GO:0020037">
    <property type="term" value="F:heme binding"/>
    <property type="evidence" value="ECO:0007669"/>
    <property type="project" value="InterPro"/>
</dbReference>
<dbReference type="PRINTS" id="PR00463">
    <property type="entry name" value="EP450I"/>
</dbReference>
<dbReference type="CDD" id="cd11061">
    <property type="entry name" value="CYP67-like"/>
    <property type="match status" value="1"/>
</dbReference>
<evidence type="ECO:0000256" key="2">
    <source>
        <dbReference type="ARBA" id="ARBA00005179"/>
    </source>
</evidence>
<evidence type="ECO:0000256" key="9">
    <source>
        <dbReference type="SAM" id="Phobius"/>
    </source>
</evidence>
<dbReference type="AlphaFoldDB" id="A0AA38PKI7"/>
<keyword evidence="4 8" id="KW-0479">Metal-binding</keyword>
<comment type="similarity">
    <text evidence="3">Belongs to the cytochrome P450 family.</text>
</comment>
<evidence type="ECO:0000256" key="6">
    <source>
        <dbReference type="ARBA" id="ARBA00023004"/>
    </source>
</evidence>
<gene>
    <name evidence="10" type="ORF">F5878DRAFT_602162</name>
</gene>
<dbReference type="Proteomes" id="UP001163846">
    <property type="component" value="Unassembled WGS sequence"/>
</dbReference>
<dbReference type="InterPro" id="IPR001128">
    <property type="entry name" value="Cyt_P450"/>
</dbReference>
<keyword evidence="6 8" id="KW-0408">Iron</keyword>
<dbReference type="Gene3D" id="1.10.630.10">
    <property type="entry name" value="Cytochrome P450"/>
    <property type="match status" value="1"/>
</dbReference>
<keyword evidence="8" id="KW-0349">Heme</keyword>
<sequence>MSPTTDNIYAHPEFLAVILGLTNHLFFNRYEPFGRTVPYAIAVLFIEPVLLCLVQAYISPIQWPRYLIVYGAFYTSLLSSIILYRISPIHPLAKVPGPTMHKISKLWSVWICWQGRQHTEFKAMHDKYGPVVRTGPNEISIIDPSAVDDVLGKGGLPKGKYYLARQDERAPSNLLTLNGEKHKARRQVWNRGFNSDAVVEYGDILAETTMQLVEGIQARSESQGEVDLTTWFNYFSFDFMAKFVFGGGSDLLTTGEDKKGILELLEHHMMTGALVAHIPWFFYLGERIPGATQATLKMRAFAMEWATKRLSRSAETKDLWYHLTGEATRETGEQPQMAVKEVIADALMAIVAGADTTSVALTNFFYLMLKHPEDYRRVQEEIDRVYADADATDVSKQSGLKYLSACLDESLRLLPPGLTGGPRQVPQGGRMIAGYFLPAGTQVYLPPYVMHRNPECFSPRPDDFEPSRWLNSNPDVWDRHNKKAFLSFSYGPANCVGRKLARQEMLMAISSMMQRFEFTFAKEFDWEHWPKTMEDFFTTSRGPMKVIARRKL</sequence>
<evidence type="ECO:0000256" key="7">
    <source>
        <dbReference type="ARBA" id="ARBA00023033"/>
    </source>
</evidence>
<dbReference type="InterPro" id="IPR002401">
    <property type="entry name" value="Cyt_P450_E_grp-I"/>
</dbReference>
<keyword evidence="11" id="KW-1185">Reference proteome</keyword>